<proteinExistence type="predicted"/>
<reference evidence="1" key="1">
    <citation type="submission" date="2020-07" db="EMBL/GenBank/DDBJ databases">
        <title>Multicomponent nature underlies the extraordinary mechanical properties of spider dragline silk.</title>
        <authorList>
            <person name="Kono N."/>
            <person name="Nakamura H."/>
            <person name="Mori M."/>
            <person name="Yoshida Y."/>
            <person name="Ohtoshi R."/>
            <person name="Malay A.D."/>
            <person name="Moran D.A.P."/>
            <person name="Tomita M."/>
            <person name="Numata K."/>
            <person name="Arakawa K."/>
        </authorList>
    </citation>
    <scope>NUCLEOTIDE SEQUENCE</scope>
</reference>
<keyword evidence="2" id="KW-1185">Reference proteome</keyword>
<comment type="caution">
    <text evidence="1">The sequence shown here is derived from an EMBL/GenBank/DDBJ whole genome shotgun (WGS) entry which is preliminary data.</text>
</comment>
<name>A0A8X6HRP5_TRICU</name>
<organism evidence="1 2">
    <name type="scientific">Trichonephila clavata</name>
    <name type="common">Joro spider</name>
    <name type="synonym">Nephila clavata</name>
    <dbReference type="NCBI Taxonomy" id="2740835"/>
    <lineage>
        <taxon>Eukaryota</taxon>
        <taxon>Metazoa</taxon>
        <taxon>Ecdysozoa</taxon>
        <taxon>Arthropoda</taxon>
        <taxon>Chelicerata</taxon>
        <taxon>Arachnida</taxon>
        <taxon>Araneae</taxon>
        <taxon>Araneomorphae</taxon>
        <taxon>Entelegynae</taxon>
        <taxon>Araneoidea</taxon>
        <taxon>Nephilidae</taxon>
        <taxon>Trichonephila</taxon>
    </lineage>
</organism>
<dbReference type="EMBL" id="BMAO01009055">
    <property type="protein sequence ID" value="GFR28368.1"/>
    <property type="molecule type" value="Genomic_DNA"/>
</dbReference>
<sequence length="133" mass="15317">MCILRGQLRRRAFRQTEQFCFLGDWGYEGPIPGKRVCMELTSWLCDFSRLRMQLRELVVSCIPLRSCSIESTPVCGRELGSKVASRERRSLRLRKEASETWLCVMLMGRGQEQQLNLSSPSTAGLFFFEAQSE</sequence>
<evidence type="ECO:0000313" key="1">
    <source>
        <dbReference type="EMBL" id="GFR28368.1"/>
    </source>
</evidence>
<gene>
    <name evidence="1" type="ORF">TNCT_495711</name>
</gene>
<dbReference type="Proteomes" id="UP000887116">
    <property type="component" value="Unassembled WGS sequence"/>
</dbReference>
<protein>
    <submittedName>
        <fullName evidence="1">Uncharacterized protein</fullName>
    </submittedName>
</protein>
<accession>A0A8X6HRP5</accession>
<evidence type="ECO:0000313" key="2">
    <source>
        <dbReference type="Proteomes" id="UP000887116"/>
    </source>
</evidence>
<dbReference type="AlphaFoldDB" id="A0A8X6HRP5"/>